<reference evidence="2" key="2">
    <citation type="submission" date="2015-08" db="UniProtKB">
        <authorList>
            <consortium name="WormBaseParasite"/>
        </authorList>
    </citation>
    <scope>IDENTIFICATION</scope>
</reference>
<dbReference type="Gene3D" id="1.10.510.10">
    <property type="entry name" value="Transferase(Phosphotransferase) domain 1"/>
    <property type="match status" value="1"/>
</dbReference>
<dbReference type="WBParaSite" id="SVE_0798400.1">
    <property type="protein sequence ID" value="SVE_0798400.1"/>
    <property type="gene ID" value="SVE_0798400"/>
</dbReference>
<keyword evidence="1" id="KW-1185">Reference proteome</keyword>
<evidence type="ECO:0000313" key="2">
    <source>
        <dbReference type="WBParaSite" id="SVE_0798400.1"/>
    </source>
</evidence>
<evidence type="ECO:0000313" key="1">
    <source>
        <dbReference type="Proteomes" id="UP000035680"/>
    </source>
</evidence>
<organism evidence="1 2">
    <name type="scientific">Strongyloides venezuelensis</name>
    <name type="common">Threadworm</name>
    <dbReference type="NCBI Taxonomy" id="75913"/>
    <lineage>
        <taxon>Eukaryota</taxon>
        <taxon>Metazoa</taxon>
        <taxon>Ecdysozoa</taxon>
        <taxon>Nematoda</taxon>
        <taxon>Chromadorea</taxon>
        <taxon>Rhabditida</taxon>
        <taxon>Tylenchina</taxon>
        <taxon>Panagrolaimomorpha</taxon>
        <taxon>Strongyloidoidea</taxon>
        <taxon>Strongyloididae</taxon>
        <taxon>Strongyloides</taxon>
    </lineage>
</organism>
<accession>A0A0K0FGI1</accession>
<sequence>MEFIEKGHSLCQDEDSEDIAKNKNPLFLFQCNDVHEECSASLIGDLNSLLYIAYRMKYEALPWKKDETKVVIQKFIFSSKTLKLKKDENLEFLNVKMSSLKYHEKADFNCLMNRFKEEKKTNNECQTLCKMLLDIDIDRDLHMLAKLSLKSTFTKAAIKVNTNDFDQLVSFVGKDRKGTTSNVENK</sequence>
<dbReference type="STRING" id="75913.A0A0K0FGI1"/>
<reference evidence="1" key="1">
    <citation type="submission" date="2014-07" db="EMBL/GenBank/DDBJ databases">
        <authorList>
            <person name="Martin A.A"/>
            <person name="De Silva N."/>
        </authorList>
    </citation>
    <scope>NUCLEOTIDE SEQUENCE</scope>
</reference>
<dbReference type="Proteomes" id="UP000035680">
    <property type="component" value="Unassembled WGS sequence"/>
</dbReference>
<protein>
    <submittedName>
        <fullName evidence="2">Uncharacterized protein</fullName>
    </submittedName>
</protein>
<name>A0A0K0FGI1_STRVS</name>
<proteinExistence type="predicted"/>
<dbReference type="AlphaFoldDB" id="A0A0K0FGI1"/>